<dbReference type="Pfam" id="PF02195">
    <property type="entry name" value="ParB_N"/>
    <property type="match status" value="1"/>
</dbReference>
<dbReference type="InterPro" id="IPR036086">
    <property type="entry name" value="ParB/Sulfiredoxin_sf"/>
</dbReference>
<dbReference type="PANTHER" id="PTHR33375:SF1">
    <property type="entry name" value="CHROMOSOME-PARTITIONING PROTEIN PARB-RELATED"/>
    <property type="match status" value="1"/>
</dbReference>
<sequence length="420" mass="48015">MPKFADVFTEQKPSEKRPVTQKIKRIHYSKIMESVFQYRDRQNDVVEALADLIKADGKVLEPCIVRKAGGDTYELIAGHKRRRACVYLAEQEGMEQFAMIPCIEEDMTDVRAEFAVYSSNGYDEKTPYEIMREIEGMSRLLTEHPEEFPEFAGKGRLVEKLASQLQMSRSVVSDYKNISRNLGGKGMEAFKDGRLDKSAAVTLASMPEKEQDEIIEQGLTKREEIKGYMLEKNQAQEPSAEQIRHFAAYVKSILKDTEEDKWAEALRHACKNAFGSGREPKYSYKGSYRGVSLGGMNEITWKRLVALIKECCPYIQGKQVTQQVVEPTQNDNGEEDQLAGQMNVADYPEVLPEQMKQEKVSNPQLGMEVFVEETQEKIERYLNELTQALSAKEWQQISSLGRQIWIDADNIISVQNKFDM</sequence>
<dbReference type="Gene3D" id="1.10.10.2830">
    <property type="match status" value="1"/>
</dbReference>
<dbReference type="EMBL" id="JACOPG010000001">
    <property type="protein sequence ID" value="MBC5685364.1"/>
    <property type="molecule type" value="Genomic_DNA"/>
</dbReference>
<dbReference type="SUPFAM" id="SSF110849">
    <property type="entry name" value="ParB/Sulfiredoxin"/>
    <property type="match status" value="1"/>
</dbReference>
<dbReference type="InterPro" id="IPR050336">
    <property type="entry name" value="Chromosome_partition/occlusion"/>
</dbReference>
<organism evidence="2 3">
    <name type="scientific">Roseburia lenta</name>
    <dbReference type="NCBI Taxonomy" id="2763061"/>
    <lineage>
        <taxon>Bacteria</taxon>
        <taxon>Bacillati</taxon>
        <taxon>Bacillota</taxon>
        <taxon>Clostridia</taxon>
        <taxon>Lachnospirales</taxon>
        <taxon>Lachnospiraceae</taxon>
        <taxon>Roseburia</taxon>
    </lineage>
</organism>
<reference evidence="2 3" key="1">
    <citation type="submission" date="2020-08" db="EMBL/GenBank/DDBJ databases">
        <title>Genome public.</title>
        <authorList>
            <person name="Liu C."/>
            <person name="Sun Q."/>
        </authorList>
    </citation>
    <scope>NUCLEOTIDE SEQUENCE [LARGE SCALE GENOMIC DNA]</scope>
    <source>
        <strain evidence="2 3">NSJ-9</strain>
    </source>
</reference>
<dbReference type="Proteomes" id="UP000643810">
    <property type="component" value="Unassembled WGS sequence"/>
</dbReference>
<dbReference type="RefSeq" id="WP_186853709.1">
    <property type="nucleotide sequence ID" value="NZ_JACOPG010000001.1"/>
</dbReference>
<dbReference type="Gene3D" id="3.90.1530.10">
    <property type="entry name" value="Conserved hypothetical protein from pyrococcus furiosus pfu- 392566-001, ParB domain"/>
    <property type="match status" value="1"/>
</dbReference>
<feature type="domain" description="ParB-like N-terminal" evidence="1">
    <location>
        <begin position="24"/>
        <end position="120"/>
    </location>
</feature>
<accession>A0ABR7GD44</accession>
<dbReference type="SMART" id="SM00470">
    <property type="entry name" value="ParB"/>
    <property type="match status" value="1"/>
</dbReference>
<evidence type="ECO:0000313" key="3">
    <source>
        <dbReference type="Proteomes" id="UP000643810"/>
    </source>
</evidence>
<name>A0ABR7GD44_9FIRM</name>
<evidence type="ECO:0000259" key="1">
    <source>
        <dbReference type="SMART" id="SM00470"/>
    </source>
</evidence>
<comment type="caution">
    <text evidence="2">The sequence shown here is derived from an EMBL/GenBank/DDBJ whole genome shotgun (WGS) entry which is preliminary data.</text>
</comment>
<gene>
    <name evidence="2" type="ORF">H8R94_01820</name>
</gene>
<dbReference type="InterPro" id="IPR003115">
    <property type="entry name" value="ParB_N"/>
</dbReference>
<keyword evidence="3" id="KW-1185">Reference proteome</keyword>
<dbReference type="PANTHER" id="PTHR33375">
    <property type="entry name" value="CHROMOSOME-PARTITIONING PROTEIN PARB-RELATED"/>
    <property type="match status" value="1"/>
</dbReference>
<evidence type="ECO:0000313" key="2">
    <source>
        <dbReference type="EMBL" id="MBC5685364.1"/>
    </source>
</evidence>
<protein>
    <submittedName>
        <fullName evidence="2">ParB N-terminal domain-containing protein</fullName>
    </submittedName>
</protein>
<proteinExistence type="predicted"/>